<dbReference type="Proteomes" id="UP000315252">
    <property type="component" value="Unassembled WGS sequence"/>
</dbReference>
<dbReference type="Gene3D" id="3.40.630.40">
    <property type="entry name" value="Zn-dependent exopeptidases"/>
    <property type="match status" value="1"/>
</dbReference>
<dbReference type="Pfam" id="PF05013">
    <property type="entry name" value="FGase"/>
    <property type="match status" value="1"/>
</dbReference>
<comment type="caution">
    <text evidence="1">The sequence shown here is derived from an EMBL/GenBank/DDBJ whole genome shotgun (WGS) entry which is preliminary data.</text>
</comment>
<dbReference type="EMBL" id="VHSH01000002">
    <property type="protein sequence ID" value="TQV82049.1"/>
    <property type="molecule type" value="Genomic_DNA"/>
</dbReference>
<keyword evidence="1" id="KW-0378">Hydrolase</keyword>
<proteinExistence type="predicted"/>
<dbReference type="InterPro" id="IPR011227">
    <property type="entry name" value="UCP029730"/>
</dbReference>
<dbReference type="OrthoDB" id="9815326at2"/>
<sequence>MVELAPHEPPVVEVVRAQGRSPFFIICDHASKRIPDALGELGLPEHEVDRHIGWDIGAAAVAHQLSQAFDATLVLQGYSRLVIDCNRHPHVESSIPKISEATTVPGNADLSADAAAQRMEKIFTPYHSMISALLDERKTARQRSVLVAVHSFTPVYHDVARPWQIGIQYNRDPGLSHCMISELSRDETLCVGDNQPYSVSDETDYSIPVHAERRGLPHVLIELRHDLIEEEAGQVFWAQRLIESLPAALANFDARDAGIA</sequence>
<protein>
    <submittedName>
        <fullName evidence="1">N-formylglutamate amidohydrolase</fullName>
    </submittedName>
</protein>
<evidence type="ECO:0000313" key="1">
    <source>
        <dbReference type="EMBL" id="TQV82049.1"/>
    </source>
</evidence>
<dbReference type="GO" id="GO:0016787">
    <property type="term" value="F:hydrolase activity"/>
    <property type="evidence" value="ECO:0007669"/>
    <property type="project" value="UniProtKB-KW"/>
</dbReference>
<name>A0A545TXW0_9PROT</name>
<dbReference type="InterPro" id="IPR007709">
    <property type="entry name" value="N-FG_amidohydro"/>
</dbReference>
<organism evidence="1 2">
    <name type="scientific">Denitrobaculum tricleocarpae</name>
    <dbReference type="NCBI Taxonomy" id="2591009"/>
    <lineage>
        <taxon>Bacteria</taxon>
        <taxon>Pseudomonadati</taxon>
        <taxon>Pseudomonadota</taxon>
        <taxon>Alphaproteobacteria</taxon>
        <taxon>Rhodospirillales</taxon>
        <taxon>Rhodospirillaceae</taxon>
        <taxon>Denitrobaculum</taxon>
    </lineage>
</organism>
<reference evidence="1 2" key="1">
    <citation type="submission" date="2019-06" db="EMBL/GenBank/DDBJ databases">
        <title>Whole genome sequence for Rhodospirillaceae sp. R148.</title>
        <authorList>
            <person name="Wang G."/>
        </authorList>
    </citation>
    <scope>NUCLEOTIDE SEQUENCE [LARGE SCALE GENOMIC DNA]</scope>
    <source>
        <strain evidence="1 2">R148</strain>
    </source>
</reference>
<gene>
    <name evidence="1" type="ORF">FKG95_07390</name>
</gene>
<dbReference type="SUPFAM" id="SSF53187">
    <property type="entry name" value="Zn-dependent exopeptidases"/>
    <property type="match status" value="1"/>
</dbReference>
<dbReference type="RefSeq" id="WP_142895680.1">
    <property type="nucleotide sequence ID" value="NZ_ML660053.1"/>
</dbReference>
<keyword evidence="2" id="KW-1185">Reference proteome</keyword>
<dbReference type="PIRSF" id="PIRSF029730">
    <property type="entry name" value="UCP029730"/>
    <property type="match status" value="1"/>
</dbReference>
<evidence type="ECO:0000313" key="2">
    <source>
        <dbReference type="Proteomes" id="UP000315252"/>
    </source>
</evidence>
<dbReference type="AlphaFoldDB" id="A0A545TXW0"/>
<accession>A0A545TXW0</accession>